<sequence>MATFDDATTLDRYIDEDLSLINNTTIWKEYKRGKQHKDDVCYVYQSTNDSIWWIKLVALVEEGSIDNIDDLLDHNLKERHPEWHELYIDGRILKKNEDGHQLNVFFSSSRYASPSIFIAPRDTCYLKVRRNLSNGFILSYRSIDLPEGRDESGKFVRTIFKGAHLIEKTEKNTGFRYTYIQHADPGGSIPKILANRPQCDIIFKEIEGIRRAMKNSIQKN</sequence>
<evidence type="ECO:0000313" key="2">
    <source>
        <dbReference type="EMBL" id="ACD54782.1"/>
    </source>
</evidence>
<dbReference type="PROSITE" id="PS50848">
    <property type="entry name" value="START"/>
    <property type="match status" value="1"/>
</dbReference>
<proteinExistence type="predicted"/>
<dbReference type="AlphaFoldDB" id="B3G4N4"/>
<dbReference type="Pfam" id="PF01852">
    <property type="entry name" value="START"/>
    <property type="match status" value="1"/>
</dbReference>
<dbReference type="InterPro" id="IPR002913">
    <property type="entry name" value="START_lipid-bd_dom"/>
</dbReference>
<organism evidence="2">
    <name type="scientific">Philodina roseola</name>
    <name type="common">Rotifer</name>
    <dbReference type="NCBI Taxonomy" id="96448"/>
    <lineage>
        <taxon>Eukaryota</taxon>
        <taxon>Metazoa</taxon>
        <taxon>Spiralia</taxon>
        <taxon>Gnathifera</taxon>
        <taxon>Rotifera</taxon>
        <taxon>Eurotatoria</taxon>
        <taxon>Bdelloidea</taxon>
        <taxon>Philodinida</taxon>
        <taxon>Philodinidae</taxon>
        <taxon>Philodina</taxon>
    </lineage>
</organism>
<evidence type="ECO:0000259" key="1">
    <source>
        <dbReference type="PROSITE" id="PS50848"/>
    </source>
</evidence>
<name>B3G4N4_PHIRO</name>
<dbReference type="InterPro" id="IPR023393">
    <property type="entry name" value="START-like_dom_sf"/>
</dbReference>
<reference evidence="2" key="1">
    <citation type="journal article" date="2008" name="Science">
        <title>Massive horizontal gene transfer in bdelloid rotifers.</title>
        <authorList>
            <person name="Gladyshev E.A."/>
            <person name="Meselson M.S."/>
            <person name="Arkhipova I.R."/>
        </authorList>
    </citation>
    <scope>NUCLEOTIDE SEQUENCE</scope>
</reference>
<dbReference type="SUPFAM" id="SSF55961">
    <property type="entry name" value="Bet v1-like"/>
    <property type="match status" value="1"/>
</dbReference>
<dbReference type="GO" id="GO:0008289">
    <property type="term" value="F:lipid binding"/>
    <property type="evidence" value="ECO:0007669"/>
    <property type="project" value="InterPro"/>
</dbReference>
<feature type="domain" description="START" evidence="1">
    <location>
        <begin position="71"/>
        <end position="218"/>
    </location>
</feature>
<dbReference type="Gene3D" id="3.30.530.20">
    <property type="match status" value="1"/>
</dbReference>
<protein>
    <recommendedName>
        <fullName evidence="1">START domain-containing protein</fullName>
    </recommendedName>
</protein>
<dbReference type="EMBL" id="EU643489">
    <property type="protein sequence ID" value="ACD54782.1"/>
    <property type="molecule type" value="Genomic_DNA"/>
</dbReference>
<accession>B3G4N4</accession>